<dbReference type="AlphaFoldDB" id="A0A0B8NXR3"/>
<dbReference type="GO" id="GO:0015074">
    <property type="term" value="P:DNA integration"/>
    <property type="evidence" value="ECO:0007669"/>
    <property type="project" value="InterPro"/>
</dbReference>
<dbReference type="Pfam" id="PF00589">
    <property type="entry name" value="Phage_integrase"/>
    <property type="match status" value="1"/>
</dbReference>
<name>A0A0B8NXR3_9VIBR</name>
<evidence type="ECO:0000256" key="1">
    <source>
        <dbReference type="ARBA" id="ARBA00023172"/>
    </source>
</evidence>
<dbReference type="Proteomes" id="UP000031671">
    <property type="component" value="Unassembled WGS sequence"/>
</dbReference>
<dbReference type="Gene3D" id="1.10.443.10">
    <property type="entry name" value="Intergrase catalytic core"/>
    <property type="match status" value="1"/>
</dbReference>
<keyword evidence="4" id="KW-1185">Reference proteome</keyword>
<dbReference type="InterPro" id="IPR013762">
    <property type="entry name" value="Integrase-like_cat_sf"/>
</dbReference>
<protein>
    <submittedName>
        <fullName evidence="3">Site-specific recombinase, phage integrase family</fullName>
    </submittedName>
</protein>
<evidence type="ECO:0000313" key="4">
    <source>
        <dbReference type="Proteomes" id="UP000031671"/>
    </source>
</evidence>
<dbReference type="EMBL" id="BBRZ01000020">
    <property type="protein sequence ID" value="GAM55863.1"/>
    <property type="molecule type" value="Genomic_DNA"/>
</dbReference>
<dbReference type="InterPro" id="IPR002104">
    <property type="entry name" value="Integrase_catalytic"/>
</dbReference>
<organism evidence="3 4">
    <name type="scientific">Vibrio ishigakensis</name>
    <dbReference type="NCBI Taxonomy" id="1481914"/>
    <lineage>
        <taxon>Bacteria</taxon>
        <taxon>Pseudomonadati</taxon>
        <taxon>Pseudomonadota</taxon>
        <taxon>Gammaproteobacteria</taxon>
        <taxon>Vibrionales</taxon>
        <taxon>Vibrionaceae</taxon>
        <taxon>Vibrio</taxon>
    </lineage>
</organism>
<dbReference type="InterPro" id="IPR011010">
    <property type="entry name" value="DNA_brk_join_enz"/>
</dbReference>
<sequence length="295" mass="33689">MERHCPFLDEYVKNVTASMLNSFLNETLKRCKTSRNSKVGYAKKTRKHVLLMLKKVFELYLESRDLKSSPFNEGKIKVKGANDQKYVHPYSRDELLKLSARATDDFVVQSFILASEEGLRTGEIFGATVSGFDPEEQTLKIKYSIVGGELKQPKTEKSIRVISLTELSTKILKQQLLQGKTCKMTFMTRDGEVTEDFFFVAPTTQQPWKSSVQYYHALSKYFELANVEFRGSKVARHTFVNNSINAGMRKVDVADHCGQTSVKVMESNYLLWQNNIRGGLAFKEQRNTSSLNISF</sequence>
<dbReference type="SUPFAM" id="SSF56349">
    <property type="entry name" value="DNA breaking-rejoining enzymes"/>
    <property type="match status" value="1"/>
</dbReference>
<feature type="domain" description="Tyr recombinase" evidence="2">
    <location>
        <begin position="85"/>
        <end position="283"/>
    </location>
</feature>
<reference evidence="3 4" key="2">
    <citation type="submission" date="2015-01" db="EMBL/GenBank/DDBJ databases">
        <authorList>
            <consortium name="NBRP consortium"/>
            <person name="Sawabe T."/>
            <person name="Meirelles P."/>
            <person name="Feng G."/>
            <person name="Sayaka M."/>
            <person name="Hattori M."/>
            <person name="Ohkuma M."/>
        </authorList>
    </citation>
    <scope>NUCLEOTIDE SEQUENCE [LARGE SCALE GENOMIC DNA]</scope>
    <source>
        <strain evidence="4">JCM 19231</strain>
    </source>
</reference>
<proteinExistence type="predicted"/>
<evidence type="ECO:0000313" key="3">
    <source>
        <dbReference type="EMBL" id="GAM55863.1"/>
    </source>
</evidence>
<comment type="caution">
    <text evidence="3">The sequence shown here is derived from an EMBL/GenBank/DDBJ whole genome shotgun (WGS) entry which is preliminary data.</text>
</comment>
<accession>A0A0B8NXR3</accession>
<gene>
    <name evidence="3" type="ORF">JCM19231_5010</name>
</gene>
<dbReference type="GO" id="GO:0006310">
    <property type="term" value="P:DNA recombination"/>
    <property type="evidence" value="ECO:0007669"/>
    <property type="project" value="UniProtKB-KW"/>
</dbReference>
<evidence type="ECO:0000259" key="2">
    <source>
        <dbReference type="PROSITE" id="PS51898"/>
    </source>
</evidence>
<dbReference type="GO" id="GO:0003677">
    <property type="term" value="F:DNA binding"/>
    <property type="evidence" value="ECO:0007669"/>
    <property type="project" value="InterPro"/>
</dbReference>
<keyword evidence="1" id="KW-0233">DNA recombination</keyword>
<dbReference type="PROSITE" id="PS51898">
    <property type="entry name" value="TYR_RECOMBINASE"/>
    <property type="match status" value="1"/>
</dbReference>
<reference evidence="3 4" key="1">
    <citation type="submission" date="2015-01" db="EMBL/GenBank/DDBJ databases">
        <title>Vibrio sp. C1 JCM 19231 whole genome shotgun sequence.</title>
        <authorList>
            <person name="Sawabe T."/>
            <person name="Meirelles P."/>
            <person name="Feng G."/>
            <person name="Sayaka M."/>
            <person name="Hattori M."/>
            <person name="Ohkuma M."/>
        </authorList>
    </citation>
    <scope>NUCLEOTIDE SEQUENCE [LARGE SCALE GENOMIC DNA]</scope>
    <source>
        <strain evidence="4">JCM 19231</strain>
    </source>
</reference>